<feature type="chain" id="PRO_5042465749" evidence="10">
    <location>
        <begin position="24"/>
        <end position="689"/>
    </location>
</feature>
<dbReference type="GO" id="GO:0015276">
    <property type="term" value="F:ligand-gated monoatomic ion channel activity"/>
    <property type="evidence" value="ECO:0007669"/>
    <property type="project" value="InterPro"/>
</dbReference>
<gene>
    <name evidence="13" type="primary">LOC105365291</name>
</gene>
<evidence type="ECO:0000256" key="8">
    <source>
        <dbReference type="ARBA" id="ARBA00023180"/>
    </source>
</evidence>
<evidence type="ECO:0000256" key="1">
    <source>
        <dbReference type="ARBA" id="ARBA00004651"/>
    </source>
</evidence>
<evidence type="ECO:0000256" key="3">
    <source>
        <dbReference type="ARBA" id="ARBA00022475"/>
    </source>
</evidence>
<evidence type="ECO:0000256" key="6">
    <source>
        <dbReference type="ARBA" id="ARBA00023136"/>
    </source>
</evidence>
<dbReference type="PANTHER" id="PTHR42643:SF24">
    <property type="entry name" value="IONOTROPIC RECEPTOR 60A"/>
    <property type="match status" value="1"/>
</dbReference>
<dbReference type="InterPro" id="IPR001320">
    <property type="entry name" value="Iontro_rcpt_C"/>
</dbReference>
<evidence type="ECO:0000256" key="4">
    <source>
        <dbReference type="ARBA" id="ARBA00022692"/>
    </source>
</evidence>
<evidence type="ECO:0000256" key="2">
    <source>
        <dbReference type="ARBA" id="ARBA00008685"/>
    </source>
</evidence>
<evidence type="ECO:0000256" key="10">
    <source>
        <dbReference type="SAM" id="SignalP"/>
    </source>
</evidence>
<feature type="transmembrane region" description="Helical" evidence="9">
    <location>
        <begin position="416"/>
        <end position="441"/>
    </location>
</feature>
<feature type="transmembrane region" description="Helical" evidence="9">
    <location>
        <begin position="344"/>
        <end position="367"/>
    </location>
</feature>
<comment type="subcellular location">
    <subcellularLocation>
        <location evidence="1">Cell membrane</location>
        <topology evidence="1">Multi-pass membrane protein</topology>
    </subcellularLocation>
</comment>
<name>A0AAJ6YP91_9HYME</name>
<feature type="transmembrane region" description="Helical" evidence="9">
    <location>
        <begin position="379"/>
        <end position="396"/>
    </location>
</feature>
<dbReference type="InterPro" id="IPR052192">
    <property type="entry name" value="Insect_Ionotropic_Sensory_Rcpt"/>
</dbReference>
<dbReference type="AlphaFoldDB" id="A0AAJ6YP91"/>
<evidence type="ECO:0000259" key="11">
    <source>
        <dbReference type="Pfam" id="PF00060"/>
    </source>
</evidence>
<keyword evidence="10" id="KW-0732">Signal</keyword>
<feature type="transmembrane region" description="Helical" evidence="9">
    <location>
        <begin position="619"/>
        <end position="637"/>
    </location>
</feature>
<protein>
    <submittedName>
        <fullName evidence="13">Glutamate receptor ionotropic, kainate 5</fullName>
    </submittedName>
</protein>
<keyword evidence="3" id="KW-1003">Cell membrane</keyword>
<keyword evidence="7 13" id="KW-0675">Receptor</keyword>
<dbReference type="RefSeq" id="XP_011501708.1">
    <property type="nucleotide sequence ID" value="XM_011503406.1"/>
</dbReference>
<dbReference type="KEGG" id="csol:105365291"/>
<dbReference type="Pfam" id="PF00060">
    <property type="entry name" value="Lig_chan"/>
    <property type="match status" value="1"/>
</dbReference>
<evidence type="ECO:0000256" key="7">
    <source>
        <dbReference type="ARBA" id="ARBA00023170"/>
    </source>
</evidence>
<organism evidence="12 13">
    <name type="scientific">Ceratosolen solmsi marchali</name>
    <dbReference type="NCBI Taxonomy" id="326594"/>
    <lineage>
        <taxon>Eukaryota</taxon>
        <taxon>Metazoa</taxon>
        <taxon>Ecdysozoa</taxon>
        <taxon>Arthropoda</taxon>
        <taxon>Hexapoda</taxon>
        <taxon>Insecta</taxon>
        <taxon>Pterygota</taxon>
        <taxon>Neoptera</taxon>
        <taxon>Endopterygota</taxon>
        <taxon>Hymenoptera</taxon>
        <taxon>Apocrita</taxon>
        <taxon>Proctotrupomorpha</taxon>
        <taxon>Chalcidoidea</taxon>
        <taxon>Agaonidae</taxon>
        <taxon>Agaoninae</taxon>
        <taxon>Ceratosolen</taxon>
    </lineage>
</organism>
<dbReference type="SUPFAM" id="SSF53850">
    <property type="entry name" value="Periplasmic binding protein-like II"/>
    <property type="match status" value="1"/>
</dbReference>
<evidence type="ECO:0000313" key="13">
    <source>
        <dbReference type="RefSeq" id="XP_011501708.1"/>
    </source>
</evidence>
<keyword evidence="8" id="KW-0325">Glycoprotein</keyword>
<proteinExistence type="inferred from homology"/>
<evidence type="ECO:0000256" key="5">
    <source>
        <dbReference type="ARBA" id="ARBA00022989"/>
    </source>
</evidence>
<evidence type="ECO:0000313" key="12">
    <source>
        <dbReference type="Proteomes" id="UP000695007"/>
    </source>
</evidence>
<comment type="similarity">
    <text evidence="2">Belongs to the glutamate-gated ion channel (TC 1.A.10.1) family.</text>
</comment>
<dbReference type="CTD" id="33157"/>
<dbReference type="Gene3D" id="3.40.190.10">
    <property type="entry name" value="Periplasmic binding protein-like II"/>
    <property type="match status" value="1"/>
</dbReference>
<dbReference type="PANTHER" id="PTHR42643">
    <property type="entry name" value="IONOTROPIC RECEPTOR 20A-RELATED"/>
    <property type="match status" value="1"/>
</dbReference>
<keyword evidence="5 9" id="KW-1133">Transmembrane helix</keyword>
<dbReference type="GO" id="GO:0050906">
    <property type="term" value="P:detection of stimulus involved in sensory perception"/>
    <property type="evidence" value="ECO:0007669"/>
    <property type="project" value="UniProtKB-ARBA"/>
</dbReference>
<reference evidence="13" key="1">
    <citation type="submission" date="2025-08" db="UniProtKB">
        <authorList>
            <consortium name="RefSeq"/>
        </authorList>
    </citation>
    <scope>IDENTIFICATION</scope>
</reference>
<feature type="domain" description="Ionotropic glutamate receptor C-terminal" evidence="11">
    <location>
        <begin position="344"/>
        <end position="628"/>
    </location>
</feature>
<evidence type="ECO:0000256" key="9">
    <source>
        <dbReference type="SAM" id="Phobius"/>
    </source>
</evidence>
<keyword evidence="12" id="KW-1185">Reference proteome</keyword>
<keyword evidence="6 9" id="KW-0472">Membrane</keyword>
<accession>A0AAJ6YP91</accession>
<dbReference type="GO" id="GO:0005886">
    <property type="term" value="C:plasma membrane"/>
    <property type="evidence" value="ECO:0007669"/>
    <property type="project" value="UniProtKB-SubCell"/>
</dbReference>
<dbReference type="Gene3D" id="1.10.287.70">
    <property type="match status" value="1"/>
</dbReference>
<dbReference type="Proteomes" id="UP000695007">
    <property type="component" value="Unplaced"/>
</dbReference>
<sequence>MRMHWLYIIIFLIFVQLHQTINGKLIHENPKKSLQSFKNKNESLAKLFQSIANEYLKNCTLGIIYDLNYEQNYPIDFHLYFANTFLPLTQETIDFSAGERPTRERYSDKCTNYVIFLHNIFAIKYIMPPNIKSKIVIVSAETLWEIKDFLKSHIARMYKHLLIITHSVSNKHGAGSYLLYTHKLYADGSGSSQPLFLASWINNSITVENINLFPEKLNNGFMGHRLLVSTIENPPFTIRRSLIGSAESDWDGIEIRLLKLSAAYLNFTVEFTEPRSAGPSSIDSIKFDVLTGTASAATGGIYQTEELIKSFDIIAPYTEDCAAFISLASTAIPKYRAILGPFQYSVWMLLCAAYFFLIISLTFNSNFTILSLLKHPSKINTMFWFVFSTYTNSFVIKSPFLNDGIARNSITILLAIYWVFTIIITACYTGSIIAFITLSVYPSAVETADELLTYRYRIGTLDHNGWQKWFNVNTTDDQFLIKLFRKMEYVPSALEGVKNASRAYFWPYAFLGSKTTLDYIVQTDFAPTWATKRSLMHISKECFVRYNVVQLFPVKSLYTKYMNTFVNRAIETGLIEKIISDIEWIIQRIATKTNRQITKRISRKIQVNDRILTVEDTQGMFLILAIGLSLAVFVITIESSINFIKKCGKNDEDKRTDGFLTSINQIDSSTLRKNSSSEIKWRPIRGGSI</sequence>
<feature type="signal peptide" evidence="10">
    <location>
        <begin position="1"/>
        <end position="23"/>
    </location>
</feature>
<keyword evidence="4 9" id="KW-0812">Transmembrane</keyword>
<dbReference type="GeneID" id="105365291"/>